<gene>
    <name evidence="2" type="ORF">CYLTODRAFT_423560</name>
</gene>
<reference evidence="2 3" key="1">
    <citation type="journal article" date="2015" name="Fungal Genet. Biol.">
        <title>Evolution of novel wood decay mechanisms in Agaricales revealed by the genome sequences of Fistulina hepatica and Cylindrobasidium torrendii.</title>
        <authorList>
            <person name="Floudas D."/>
            <person name="Held B.W."/>
            <person name="Riley R."/>
            <person name="Nagy L.G."/>
            <person name="Koehler G."/>
            <person name="Ransdell A.S."/>
            <person name="Younus H."/>
            <person name="Chow J."/>
            <person name="Chiniquy J."/>
            <person name="Lipzen A."/>
            <person name="Tritt A."/>
            <person name="Sun H."/>
            <person name="Haridas S."/>
            <person name="LaButti K."/>
            <person name="Ohm R.A."/>
            <person name="Kues U."/>
            <person name="Blanchette R.A."/>
            <person name="Grigoriev I.V."/>
            <person name="Minto R.E."/>
            <person name="Hibbett D.S."/>
        </authorList>
    </citation>
    <scope>NUCLEOTIDE SEQUENCE [LARGE SCALE GENOMIC DNA]</scope>
    <source>
        <strain evidence="2 3">FP15055 ss-10</strain>
    </source>
</reference>
<organism evidence="2 3">
    <name type="scientific">Cylindrobasidium torrendii FP15055 ss-10</name>
    <dbReference type="NCBI Taxonomy" id="1314674"/>
    <lineage>
        <taxon>Eukaryota</taxon>
        <taxon>Fungi</taxon>
        <taxon>Dikarya</taxon>
        <taxon>Basidiomycota</taxon>
        <taxon>Agaricomycotina</taxon>
        <taxon>Agaricomycetes</taxon>
        <taxon>Agaricomycetidae</taxon>
        <taxon>Agaricales</taxon>
        <taxon>Marasmiineae</taxon>
        <taxon>Physalacriaceae</taxon>
        <taxon>Cylindrobasidium</taxon>
    </lineage>
</organism>
<accession>A0A0D7B800</accession>
<keyword evidence="3" id="KW-1185">Reference proteome</keyword>
<dbReference type="Proteomes" id="UP000054007">
    <property type="component" value="Unassembled WGS sequence"/>
</dbReference>
<evidence type="ECO:0000313" key="3">
    <source>
        <dbReference type="Proteomes" id="UP000054007"/>
    </source>
</evidence>
<feature type="region of interest" description="Disordered" evidence="1">
    <location>
        <begin position="1"/>
        <end position="27"/>
    </location>
</feature>
<dbReference type="OrthoDB" id="3227715at2759"/>
<proteinExistence type="predicted"/>
<dbReference type="AlphaFoldDB" id="A0A0D7B800"/>
<evidence type="ECO:0000313" key="2">
    <source>
        <dbReference type="EMBL" id="KIY66279.1"/>
    </source>
</evidence>
<dbReference type="EMBL" id="KN880559">
    <property type="protein sequence ID" value="KIY66279.1"/>
    <property type="molecule type" value="Genomic_DNA"/>
</dbReference>
<feature type="region of interest" description="Disordered" evidence="1">
    <location>
        <begin position="127"/>
        <end position="156"/>
    </location>
</feature>
<feature type="compositionally biased region" description="Polar residues" evidence="1">
    <location>
        <begin position="139"/>
        <end position="149"/>
    </location>
</feature>
<dbReference type="STRING" id="1314674.A0A0D7B800"/>
<protein>
    <submittedName>
        <fullName evidence="2">Uncharacterized protein</fullName>
    </submittedName>
</protein>
<evidence type="ECO:0000256" key="1">
    <source>
        <dbReference type="SAM" id="MobiDB-lite"/>
    </source>
</evidence>
<name>A0A0D7B800_9AGAR</name>
<sequence>MDNYQSDYNPAGIRASSPTSSIGTAHFDDETSLSDAEDVLSQAAFEAKCEARIGLGKKRLDEEENEADPLLKVPDTPAERKELAEKILAGLRITISQLREEELFERNAQSSAYVEPVPSVSDVDAILEGMMPPKPQPAQEDTSFTNGSISAMGRRR</sequence>